<proteinExistence type="predicted"/>
<organism evidence="1 2">
    <name type="scientific">Reticulibacter mediterranei</name>
    <dbReference type="NCBI Taxonomy" id="2778369"/>
    <lineage>
        <taxon>Bacteria</taxon>
        <taxon>Bacillati</taxon>
        <taxon>Chloroflexota</taxon>
        <taxon>Ktedonobacteria</taxon>
        <taxon>Ktedonobacterales</taxon>
        <taxon>Reticulibacteraceae</taxon>
        <taxon>Reticulibacter</taxon>
    </lineage>
</organism>
<dbReference type="InterPro" id="IPR012675">
    <property type="entry name" value="Beta-grasp_dom_sf"/>
</dbReference>
<dbReference type="PANTHER" id="PTHR38031">
    <property type="entry name" value="SULFUR CARRIER PROTEIN SLR0821-RELATED"/>
    <property type="match status" value="1"/>
</dbReference>
<dbReference type="PANTHER" id="PTHR38031:SF1">
    <property type="entry name" value="SULFUR CARRIER PROTEIN CYSO"/>
    <property type="match status" value="1"/>
</dbReference>
<name>A0A8J3II96_9CHLR</name>
<evidence type="ECO:0000313" key="2">
    <source>
        <dbReference type="Proteomes" id="UP000597444"/>
    </source>
</evidence>
<dbReference type="InterPro" id="IPR016155">
    <property type="entry name" value="Mopterin_synth/thiamin_S_b"/>
</dbReference>
<gene>
    <name evidence="1" type="ORF">KSF_060470</name>
</gene>
<protein>
    <submittedName>
        <fullName evidence="1">Molybdopterin synthase sulfur carrier subunit</fullName>
    </submittedName>
</protein>
<evidence type="ECO:0000313" key="1">
    <source>
        <dbReference type="EMBL" id="GHO95999.1"/>
    </source>
</evidence>
<dbReference type="Pfam" id="PF02597">
    <property type="entry name" value="ThiS"/>
    <property type="match status" value="1"/>
</dbReference>
<reference evidence="1" key="1">
    <citation type="submission" date="2020-10" db="EMBL/GenBank/DDBJ databases">
        <title>Taxonomic study of unclassified bacteria belonging to the class Ktedonobacteria.</title>
        <authorList>
            <person name="Yabe S."/>
            <person name="Wang C.M."/>
            <person name="Zheng Y."/>
            <person name="Sakai Y."/>
            <person name="Cavaletti L."/>
            <person name="Monciardini P."/>
            <person name="Donadio S."/>
        </authorList>
    </citation>
    <scope>NUCLEOTIDE SEQUENCE</scope>
    <source>
        <strain evidence="1">ID150040</strain>
    </source>
</reference>
<dbReference type="Gene3D" id="3.10.20.30">
    <property type="match status" value="1"/>
</dbReference>
<dbReference type="RefSeq" id="WP_220206649.1">
    <property type="nucleotide sequence ID" value="NZ_BNJK01000001.1"/>
</dbReference>
<accession>A0A8J3II96</accession>
<dbReference type="Proteomes" id="UP000597444">
    <property type="component" value="Unassembled WGS sequence"/>
</dbReference>
<sequence length="96" mass="10455">MSKEKPVVTLRLPSTLSAYSGGKSQIVLQAETVEQLLSLLEKQHPSIWEYLCTQQGHVRDHVKIFVNNAVITGSQGLETPLKSGQEIIVLPATSGT</sequence>
<dbReference type="EMBL" id="BNJK01000001">
    <property type="protein sequence ID" value="GHO95999.1"/>
    <property type="molecule type" value="Genomic_DNA"/>
</dbReference>
<dbReference type="AlphaFoldDB" id="A0A8J3II96"/>
<keyword evidence="2" id="KW-1185">Reference proteome</keyword>
<dbReference type="InterPro" id="IPR003749">
    <property type="entry name" value="ThiS/MoaD-like"/>
</dbReference>
<comment type="caution">
    <text evidence="1">The sequence shown here is derived from an EMBL/GenBank/DDBJ whole genome shotgun (WGS) entry which is preliminary data.</text>
</comment>
<dbReference type="InterPro" id="IPR052045">
    <property type="entry name" value="Sulfur_Carrier/Prot_Modifier"/>
</dbReference>
<dbReference type="SUPFAM" id="SSF54285">
    <property type="entry name" value="MoaD/ThiS"/>
    <property type="match status" value="1"/>
</dbReference>